<dbReference type="AlphaFoldDB" id="A0A7J6FHG4"/>
<feature type="region of interest" description="Disordered" evidence="1">
    <location>
        <begin position="301"/>
        <end position="383"/>
    </location>
</feature>
<evidence type="ECO:0000313" key="3">
    <source>
        <dbReference type="Proteomes" id="UP000525078"/>
    </source>
</evidence>
<comment type="caution">
    <text evidence="2">The sequence shown here is derived from an EMBL/GenBank/DDBJ whole genome shotgun (WGS) entry which is preliminary data.</text>
</comment>
<feature type="compositionally biased region" description="Polar residues" evidence="1">
    <location>
        <begin position="362"/>
        <end position="383"/>
    </location>
</feature>
<sequence length="428" mass="47149">MSSVSMSSEETDHSQERNLDESSTQEPSGGMSFSSSDEINEYQQNTVTFDQVVTGAQSFYPQGHQGEFGNYAANTPMLSPPQADISLLSASATSVESSQQDLQFSSLNSVQDMGFNQRNRSSAPPANNMNTQNQLIDPSDIPEHLNLYTADFVSNNGVDESRWCALHESTNEKFGELIFFWDHEQLSSSHIELASRISLGIILKASTPPGPATRLASMSTVETTPEIGDDGIPFMSKKWTNWHVQNQNTMHESPTGTRTQEIQVQGMMDQVDGQGTFYQGINTSNHHVQVPNMPIQQGMNPFGTGPTLPIHPEGFSASNQNRGNFVNSGQYEAGESSRRSSKMKMTWQENSNFSQSSSHQQPTWVSPSQGSLSQNNISAAQNPRANTLRSTVYDPIYEQMGLPIDPHLRMFMLRHGTGNNGGGHPRSF</sequence>
<feature type="compositionally biased region" description="Polar residues" evidence="1">
    <location>
        <begin position="316"/>
        <end position="330"/>
    </location>
</feature>
<feature type="compositionally biased region" description="Polar residues" evidence="1">
    <location>
        <begin position="115"/>
        <end position="136"/>
    </location>
</feature>
<protein>
    <submittedName>
        <fullName evidence="2">Uncharacterized protein</fullName>
    </submittedName>
</protein>
<evidence type="ECO:0000313" key="2">
    <source>
        <dbReference type="EMBL" id="KAF4369329.1"/>
    </source>
</evidence>
<proteinExistence type="predicted"/>
<gene>
    <name evidence="2" type="ORF">F8388_019554</name>
</gene>
<dbReference type="Proteomes" id="UP000525078">
    <property type="component" value="Unassembled WGS sequence"/>
</dbReference>
<dbReference type="EMBL" id="JAATIP010000128">
    <property type="protein sequence ID" value="KAF4369329.1"/>
    <property type="molecule type" value="Genomic_DNA"/>
</dbReference>
<name>A0A7J6FHG4_CANSA</name>
<reference evidence="2 3" key="1">
    <citation type="journal article" date="2020" name="bioRxiv">
        <title>Sequence and annotation of 42 cannabis genomes reveals extensive copy number variation in cannabinoid synthesis and pathogen resistance genes.</title>
        <authorList>
            <person name="Mckernan K.J."/>
            <person name="Helbert Y."/>
            <person name="Kane L.T."/>
            <person name="Ebling H."/>
            <person name="Zhang L."/>
            <person name="Liu B."/>
            <person name="Eaton Z."/>
            <person name="Mclaughlin S."/>
            <person name="Kingan S."/>
            <person name="Baybayan P."/>
            <person name="Concepcion G."/>
            <person name="Jordan M."/>
            <person name="Riva A."/>
            <person name="Barbazuk W."/>
            <person name="Harkins T."/>
        </authorList>
    </citation>
    <scope>NUCLEOTIDE SEQUENCE [LARGE SCALE GENOMIC DNA]</scope>
    <source>
        <strain evidence="3">cv. Jamaican Lion 4</strain>
        <tissue evidence="2">Leaf</tissue>
    </source>
</reference>
<feature type="compositionally biased region" description="Polar residues" evidence="1">
    <location>
        <begin position="21"/>
        <end position="40"/>
    </location>
</feature>
<feature type="compositionally biased region" description="Low complexity" evidence="1">
    <location>
        <begin position="348"/>
        <end position="361"/>
    </location>
</feature>
<feature type="region of interest" description="Disordered" evidence="1">
    <location>
        <begin position="1"/>
        <end position="40"/>
    </location>
</feature>
<evidence type="ECO:0000256" key="1">
    <source>
        <dbReference type="SAM" id="MobiDB-lite"/>
    </source>
</evidence>
<feature type="compositionally biased region" description="Basic and acidic residues" evidence="1">
    <location>
        <begin position="10"/>
        <end position="20"/>
    </location>
</feature>
<accession>A0A7J6FHG4</accession>
<organism evidence="2 3">
    <name type="scientific">Cannabis sativa</name>
    <name type="common">Hemp</name>
    <name type="synonym">Marijuana</name>
    <dbReference type="NCBI Taxonomy" id="3483"/>
    <lineage>
        <taxon>Eukaryota</taxon>
        <taxon>Viridiplantae</taxon>
        <taxon>Streptophyta</taxon>
        <taxon>Embryophyta</taxon>
        <taxon>Tracheophyta</taxon>
        <taxon>Spermatophyta</taxon>
        <taxon>Magnoliopsida</taxon>
        <taxon>eudicotyledons</taxon>
        <taxon>Gunneridae</taxon>
        <taxon>Pentapetalae</taxon>
        <taxon>rosids</taxon>
        <taxon>fabids</taxon>
        <taxon>Rosales</taxon>
        <taxon>Cannabaceae</taxon>
        <taxon>Cannabis</taxon>
    </lineage>
</organism>
<feature type="region of interest" description="Disordered" evidence="1">
    <location>
        <begin position="115"/>
        <end position="138"/>
    </location>
</feature>